<dbReference type="STRING" id="1458461.BN1012_Phect3067"/>
<dbReference type="PANTHER" id="PTHR37953:SF1">
    <property type="entry name" value="UPF0127 PROTEIN MJ1496"/>
    <property type="match status" value="1"/>
</dbReference>
<sequence>MRNLAAMLLAATFAVLSLAACAEPNPSPETASESLTIETSTGVHGFTVELADTEERRRTGLMFREDLALDAGMLFDFETPRVITMWMRNTPLPLDMIFIDPNGRIISVAENTVPYSEAIVSSRYPASAVFEVNAGTAKRIGIKVGDRVSHPLFGSPAAPSDG</sequence>
<dbReference type="InterPro" id="IPR003795">
    <property type="entry name" value="DUF192"/>
</dbReference>
<dbReference type="HOGENOM" id="CLU_097039_2_1_5"/>
<keyword evidence="1" id="KW-0732">Signal</keyword>
<name>X5MHL9_9HYPH</name>
<dbReference type="Pfam" id="PF02643">
    <property type="entry name" value="DUF192"/>
    <property type="match status" value="1"/>
</dbReference>
<gene>
    <name evidence="2" type="ORF">BN1012_Phect3067</name>
</gene>
<dbReference type="RefSeq" id="WP_043949112.1">
    <property type="nucleotide sequence ID" value="NZ_HG966617.1"/>
</dbReference>
<keyword evidence="3" id="KW-1185">Reference proteome</keyword>
<dbReference type="PANTHER" id="PTHR37953">
    <property type="entry name" value="UPF0127 PROTEIN MJ1496"/>
    <property type="match status" value="1"/>
</dbReference>
<organism evidence="2 3">
    <name type="scientific">Candidatus Phaeomarinibacter ectocarpi</name>
    <dbReference type="NCBI Taxonomy" id="1458461"/>
    <lineage>
        <taxon>Bacteria</taxon>
        <taxon>Pseudomonadati</taxon>
        <taxon>Pseudomonadota</taxon>
        <taxon>Alphaproteobacteria</taxon>
        <taxon>Hyphomicrobiales</taxon>
        <taxon>Parvibaculaceae</taxon>
        <taxon>Candidatus Phaeomarinibacter</taxon>
    </lineage>
</organism>
<dbReference type="PROSITE" id="PS51257">
    <property type="entry name" value="PROKAR_LIPOPROTEIN"/>
    <property type="match status" value="1"/>
</dbReference>
<dbReference type="EMBL" id="HG966617">
    <property type="protein sequence ID" value="CDO61279.1"/>
    <property type="molecule type" value="Genomic_DNA"/>
</dbReference>
<reference evidence="2 3" key="1">
    <citation type="journal article" date="2014" name="Front. Genet.">
        <title>Genome and metabolic network of "Candidatus Phaeomarinobacter ectocarpi" Ec32, a new candidate genus of Alphaproteobacteria frequently associated with brown algae.</title>
        <authorList>
            <person name="Dittami S.M."/>
            <person name="Barbeyron T."/>
            <person name="Boyen C."/>
            <person name="Cambefort J."/>
            <person name="Collet G."/>
            <person name="Delage L."/>
            <person name="Gobet A."/>
            <person name="Groisillier A."/>
            <person name="Leblanc C."/>
            <person name="Michel G."/>
            <person name="Scornet D."/>
            <person name="Siegel A."/>
            <person name="Tapia J.E."/>
            <person name="Tonon T."/>
        </authorList>
    </citation>
    <scope>NUCLEOTIDE SEQUENCE [LARGE SCALE GENOMIC DNA]</scope>
    <source>
        <strain evidence="2 3">Ec32</strain>
    </source>
</reference>
<dbReference type="KEGG" id="pect:BN1012_Phect3067"/>
<feature type="chain" id="PRO_5004958915" evidence="1">
    <location>
        <begin position="23"/>
        <end position="162"/>
    </location>
</feature>
<accession>X5MHL9</accession>
<dbReference type="OrthoDB" id="9808290at2"/>
<proteinExistence type="predicted"/>
<evidence type="ECO:0000313" key="2">
    <source>
        <dbReference type="EMBL" id="CDO61279.1"/>
    </source>
</evidence>
<evidence type="ECO:0000256" key="1">
    <source>
        <dbReference type="SAM" id="SignalP"/>
    </source>
</evidence>
<protein>
    <submittedName>
        <fullName evidence="2">FIG007785: exported protein</fullName>
    </submittedName>
</protein>
<dbReference type="AlphaFoldDB" id="X5MHL9"/>
<evidence type="ECO:0000313" key="3">
    <source>
        <dbReference type="Proteomes" id="UP000032160"/>
    </source>
</evidence>
<dbReference type="InterPro" id="IPR038695">
    <property type="entry name" value="Saro_0823-like_sf"/>
</dbReference>
<dbReference type="Gene3D" id="2.60.120.1140">
    <property type="entry name" value="Protein of unknown function DUF192"/>
    <property type="match status" value="1"/>
</dbReference>
<dbReference type="Proteomes" id="UP000032160">
    <property type="component" value="Chromosome I"/>
</dbReference>
<feature type="signal peptide" evidence="1">
    <location>
        <begin position="1"/>
        <end position="22"/>
    </location>
</feature>